<name>A7SRA3_NEMVE</name>
<evidence type="ECO:0000256" key="3">
    <source>
        <dbReference type="ARBA" id="ARBA00023180"/>
    </source>
</evidence>
<dbReference type="InterPro" id="IPR036058">
    <property type="entry name" value="Kazal_dom_sf"/>
</dbReference>
<keyword evidence="3" id="KW-0325">Glycoprotein</keyword>
<dbReference type="PROSITE" id="PS51465">
    <property type="entry name" value="KAZAL_2"/>
    <property type="match status" value="1"/>
</dbReference>
<evidence type="ECO:0000313" key="5">
    <source>
        <dbReference type="EMBL" id="EDO33780.1"/>
    </source>
</evidence>
<keyword evidence="1" id="KW-0732">Signal</keyword>
<organism evidence="5 6">
    <name type="scientific">Nematostella vectensis</name>
    <name type="common">Starlet sea anemone</name>
    <dbReference type="NCBI Taxonomy" id="45351"/>
    <lineage>
        <taxon>Eukaryota</taxon>
        <taxon>Metazoa</taxon>
        <taxon>Cnidaria</taxon>
        <taxon>Anthozoa</taxon>
        <taxon>Hexacorallia</taxon>
        <taxon>Actiniaria</taxon>
        <taxon>Edwardsiidae</taxon>
        <taxon>Nematostella</taxon>
    </lineage>
</organism>
<dbReference type="AlphaFoldDB" id="A7SRA3"/>
<dbReference type="HOGENOM" id="CLU_175037_0_0_1"/>
<proteinExistence type="predicted"/>
<sequence>MPITDSSSNSPCATKVCTSPPHSVCKPVGGVPKCVCPSSCPSFRAVKCGSDGVLYDNQCKMEQAACVKNMTITETPRKSCTG</sequence>
<dbReference type="InParanoid" id="A7SRA3"/>
<accession>A7SRA3</accession>
<dbReference type="PANTHER" id="PTHR13866:SF14">
    <property type="entry name" value="BM-40"/>
    <property type="match status" value="1"/>
</dbReference>
<dbReference type="Proteomes" id="UP000001593">
    <property type="component" value="Unassembled WGS sequence"/>
</dbReference>
<evidence type="ECO:0000256" key="2">
    <source>
        <dbReference type="ARBA" id="ARBA00023157"/>
    </source>
</evidence>
<keyword evidence="6" id="KW-1185">Reference proteome</keyword>
<dbReference type="SUPFAM" id="SSF100895">
    <property type="entry name" value="Kazal-type serine protease inhibitors"/>
    <property type="match status" value="1"/>
</dbReference>
<dbReference type="CDD" id="cd00104">
    <property type="entry name" value="KAZAL_FS"/>
    <property type="match status" value="1"/>
</dbReference>
<dbReference type="PANTHER" id="PTHR13866">
    <property type="entry name" value="SPARC OSTEONECTIN"/>
    <property type="match status" value="1"/>
</dbReference>
<dbReference type="InterPro" id="IPR002350">
    <property type="entry name" value="Kazal_dom"/>
</dbReference>
<gene>
    <name evidence="5" type="ORF">NEMVEDRAFT_v1g128631</name>
</gene>
<dbReference type="FunFam" id="3.30.60.30:FF:000115">
    <property type="entry name" value="Predicted protein"/>
    <property type="match status" value="1"/>
</dbReference>
<dbReference type="PhylomeDB" id="A7SRA3"/>
<protein>
    <recommendedName>
        <fullName evidence="4">Kazal-like domain-containing protein</fullName>
    </recommendedName>
</protein>
<dbReference type="SMART" id="SM00280">
    <property type="entry name" value="KAZAL"/>
    <property type="match status" value="1"/>
</dbReference>
<evidence type="ECO:0000256" key="1">
    <source>
        <dbReference type="ARBA" id="ARBA00022729"/>
    </source>
</evidence>
<dbReference type="EMBL" id="DS469758">
    <property type="protein sequence ID" value="EDO33780.1"/>
    <property type="molecule type" value="Genomic_DNA"/>
</dbReference>
<reference evidence="5 6" key="1">
    <citation type="journal article" date="2007" name="Science">
        <title>Sea anemone genome reveals ancestral eumetazoan gene repertoire and genomic organization.</title>
        <authorList>
            <person name="Putnam N.H."/>
            <person name="Srivastava M."/>
            <person name="Hellsten U."/>
            <person name="Dirks B."/>
            <person name="Chapman J."/>
            <person name="Salamov A."/>
            <person name="Terry A."/>
            <person name="Shapiro H."/>
            <person name="Lindquist E."/>
            <person name="Kapitonov V.V."/>
            <person name="Jurka J."/>
            <person name="Genikhovich G."/>
            <person name="Grigoriev I.V."/>
            <person name="Lucas S.M."/>
            <person name="Steele R.E."/>
            <person name="Finnerty J.R."/>
            <person name="Technau U."/>
            <person name="Martindale M.Q."/>
            <person name="Rokhsar D.S."/>
        </authorList>
    </citation>
    <scope>NUCLEOTIDE SEQUENCE [LARGE SCALE GENOMIC DNA]</scope>
    <source>
        <strain evidence="6">CH2 X CH6</strain>
    </source>
</reference>
<feature type="domain" description="Kazal-like" evidence="4">
    <location>
        <begin position="28"/>
        <end position="82"/>
    </location>
</feature>
<keyword evidence="2" id="KW-1015">Disulfide bond</keyword>
<evidence type="ECO:0000313" key="6">
    <source>
        <dbReference type="Proteomes" id="UP000001593"/>
    </source>
</evidence>
<evidence type="ECO:0000259" key="4">
    <source>
        <dbReference type="PROSITE" id="PS51465"/>
    </source>
</evidence>
<dbReference type="Gene3D" id="3.30.60.30">
    <property type="match status" value="1"/>
</dbReference>
<dbReference type="Pfam" id="PF07648">
    <property type="entry name" value="Kazal_2"/>
    <property type="match status" value="1"/>
</dbReference>